<reference evidence="1" key="1">
    <citation type="journal article" date="2023" name="bioRxiv">
        <title>Improved chromosome-level genome assembly for marigold (Tagetes erecta).</title>
        <authorList>
            <person name="Jiang F."/>
            <person name="Yuan L."/>
            <person name="Wang S."/>
            <person name="Wang H."/>
            <person name="Xu D."/>
            <person name="Wang A."/>
            <person name="Fan W."/>
        </authorList>
    </citation>
    <scope>NUCLEOTIDE SEQUENCE</scope>
    <source>
        <strain evidence="1">WSJ</strain>
        <tissue evidence="1">Leaf</tissue>
    </source>
</reference>
<proteinExistence type="predicted"/>
<protein>
    <submittedName>
        <fullName evidence="1">Uncharacterized protein</fullName>
    </submittedName>
</protein>
<organism evidence="1 2">
    <name type="scientific">Tagetes erecta</name>
    <name type="common">African marigold</name>
    <dbReference type="NCBI Taxonomy" id="13708"/>
    <lineage>
        <taxon>Eukaryota</taxon>
        <taxon>Viridiplantae</taxon>
        <taxon>Streptophyta</taxon>
        <taxon>Embryophyta</taxon>
        <taxon>Tracheophyta</taxon>
        <taxon>Spermatophyta</taxon>
        <taxon>Magnoliopsida</taxon>
        <taxon>eudicotyledons</taxon>
        <taxon>Gunneridae</taxon>
        <taxon>Pentapetalae</taxon>
        <taxon>asterids</taxon>
        <taxon>campanulids</taxon>
        <taxon>Asterales</taxon>
        <taxon>Asteraceae</taxon>
        <taxon>Asteroideae</taxon>
        <taxon>Heliantheae alliance</taxon>
        <taxon>Tageteae</taxon>
        <taxon>Tagetes</taxon>
    </lineage>
</organism>
<dbReference type="EMBL" id="JAUHHV010000001">
    <property type="protein sequence ID" value="KAK1435486.1"/>
    <property type="molecule type" value="Genomic_DNA"/>
</dbReference>
<name>A0AAD8LA94_TARER</name>
<sequence>MAGDEDDQESSDDKVLEIKIARTKDRRTQVDLIASLLGSKTLNLVYEIDPSKSNALYLCLPPAPAISLT</sequence>
<gene>
    <name evidence="1" type="ORF">QVD17_01250</name>
</gene>
<dbReference type="AlphaFoldDB" id="A0AAD8LA94"/>
<evidence type="ECO:0000313" key="1">
    <source>
        <dbReference type="EMBL" id="KAK1435486.1"/>
    </source>
</evidence>
<dbReference type="Proteomes" id="UP001229421">
    <property type="component" value="Unassembled WGS sequence"/>
</dbReference>
<comment type="caution">
    <text evidence="1">The sequence shown here is derived from an EMBL/GenBank/DDBJ whole genome shotgun (WGS) entry which is preliminary data.</text>
</comment>
<evidence type="ECO:0000313" key="2">
    <source>
        <dbReference type="Proteomes" id="UP001229421"/>
    </source>
</evidence>
<keyword evidence="2" id="KW-1185">Reference proteome</keyword>
<accession>A0AAD8LA94</accession>